<dbReference type="Proteomes" id="UP000018936">
    <property type="component" value="Unassembled WGS sequence"/>
</dbReference>
<dbReference type="EMBL" id="AZIM01001288">
    <property type="protein sequence ID" value="ETE67459.1"/>
    <property type="molecule type" value="Genomic_DNA"/>
</dbReference>
<evidence type="ECO:0000313" key="4">
    <source>
        <dbReference type="Proteomes" id="UP000018936"/>
    </source>
</evidence>
<dbReference type="OrthoDB" id="9398228at2759"/>
<reference evidence="3 4" key="1">
    <citation type="journal article" date="2013" name="Proc. Natl. Acad. Sci. U.S.A.">
        <title>The king cobra genome reveals dynamic gene evolution and adaptation in the snake venom system.</title>
        <authorList>
            <person name="Vonk F.J."/>
            <person name="Casewell N.R."/>
            <person name="Henkel C.V."/>
            <person name="Heimberg A.M."/>
            <person name="Jansen H.J."/>
            <person name="McCleary R.J."/>
            <person name="Kerkkamp H.M."/>
            <person name="Vos R.A."/>
            <person name="Guerreiro I."/>
            <person name="Calvete J.J."/>
            <person name="Wuster W."/>
            <person name="Woods A.E."/>
            <person name="Logan J.M."/>
            <person name="Harrison R.A."/>
            <person name="Castoe T.A."/>
            <person name="de Koning A.P."/>
            <person name="Pollock D.D."/>
            <person name="Yandell M."/>
            <person name="Calderon D."/>
            <person name="Renjifo C."/>
            <person name="Currier R.B."/>
            <person name="Salgado D."/>
            <person name="Pla D."/>
            <person name="Sanz L."/>
            <person name="Hyder A.S."/>
            <person name="Ribeiro J.M."/>
            <person name="Arntzen J.W."/>
            <person name="van den Thillart G.E."/>
            <person name="Boetzer M."/>
            <person name="Pirovano W."/>
            <person name="Dirks R.P."/>
            <person name="Spaink H.P."/>
            <person name="Duboule D."/>
            <person name="McGlinn E."/>
            <person name="Kini R.M."/>
            <person name="Richardson M.K."/>
        </authorList>
    </citation>
    <scope>NUCLEOTIDE SEQUENCE</scope>
    <source>
        <tissue evidence="3">Blood</tissue>
    </source>
</reference>
<sequence>MEPWVYLDQRQKALYRDVMQESYETLMSLAANQLLNNSNHEDEDEEDEEEPEGVEELRPGTSQSAPRKVKPLTRRETPKQPKIIPVVKKDKATQRGHALKKSLERRCSDSENPLQEKAIADVLRLWRLQCFFSSCNRTRCYEHGGREEHFRKCLGQWEAHRKVLVEGITSGVYEGPIEKVLTNSSLCYKKERNKDTQKFWIGASIRVPDDYLEESILPFTRCGMPTEEMPTEDWKPGLGGRVELLQTCCDSTHPQHSLKHQTGGLIL</sequence>
<dbReference type="Pfam" id="PF01352">
    <property type="entry name" value="KRAB"/>
    <property type="match status" value="1"/>
</dbReference>
<feature type="domain" description="KRAB" evidence="2">
    <location>
        <begin position="1"/>
        <end position="64"/>
    </location>
</feature>
<dbReference type="SUPFAM" id="SSF109640">
    <property type="entry name" value="KRAB domain (Kruppel-associated box)"/>
    <property type="match status" value="1"/>
</dbReference>
<evidence type="ECO:0000256" key="1">
    <source>
        <dbReference type="SAM" id="MobiDB-lite"/>
    </source>
</evidence>
<keyword evidence="4" id="KW-1185">Reference proteome</keyword>
<dbReference type="GO" id="GO:0006355">
    <property type="term" value="P:regulation of DNA-templated transcription"/>
    <property type="evidence" value="ECO:0007669"/>
    <property type="project" value="InterPro"/>
</dbReference>
<organism evidence="3 4">
    <name type="scientific">Ophiophagus hannah</name>
    <name type="common">King cobra</name>
    <name type="synonym">Naja hannah</name>
    <dbReference type="NCBI Taxonomy" id="8665"/>
    <lineage>
        <taxon>Eukaryota</taxon>
        <taxon>Metazoa</taxon>
        <taxon>Chordata</taxon>
        <taxon>Craniata</taxon>
        <taxon>Vertebrata</taxon>
        <taxon>Euteleostomi</taxon>
        <taxon>Lepidosauria</taxon>
        <taxon>Squamata</taxon>
        <taxon>Bifurcata</taxon>
        <taxon>Unidentata</taxon>
        <taxon>Episquamata</taxon>
        <taxon>Toxicofera</taxon>
        <taxon>Serpentes</taxon>
        <taxon>Colubroidea</taxon>
        <taxon>Elapidae</taxon>
        <taxon>Elapinae</taxon>
        <taxon>Ophiophagus</taxon>
    </lineage>
</organism>
<dbReference type="InterPro" id="IPR001909">
    <property type="entry name" value="KRAB"/>
</dbReference>
<proteinExistence type="predicted"/>
<protein>
    <recommendedName>
        <fullName evidence="2">KRAB domain-containing protein</fullName>
    </recommendedName>
</protein>
<feature type="region of interest" description="Disordered" evidence="1">
    <location>
        <begin position="34"/>
        <end position="83"/>
    </location>
</feature>
<dbReference type="CDD" id="cd07765">
    <property type="entry name" value="KRAB_A-box"/>
    <property type="match status" value="1"/>
</dbReference>
<evidence type="ECO:0000259" key="2">
    <source>
        <dbReference type="PROSITE" id="PS50805"/>
    </source>
</evidence>
<gene>
    <name evidence="3" type="ORF">L345_06755</name>
</gene>
<dbReference type="PROSITE" id="PS50805">
    <property type="entry name" value="KRAB"/>
    <property type="match status" value="1"/>
</dbReference>
<feature type="non-terminal residue" evidence="3">
    <location>
        <position position="1"/>
    </location>
</feature>
<dbReference type="InterPro" id="IPR036051">
    <property type="entry name" value="KRAB_dom_sf"/>
</dbReference>
<evidence type="ECO:0000313" key="3">
    <source>
        <dbReference type="EMBL" id="ETE67459.1"/>
    </source>
</evidence>
<name>V8NYY4_OPHHA</name>
<feature type="compositionally biased region" description="Acidic residues" evidence="1">
    <location>
        <begin position="41"/>
        <end position="54"/>
    </location>
</feature>
<accession>V8NYY4</accession>
<dbReference type="Gene3D" id="6.10.140.140">
    <property type="match status" value="1"/>
</dbReference>
<dbReference type="AlphaFoldDB" id="V8NYY4"/>
<comment type="caution">
    <text evidence="3">The sequence shown here is derived from an EMBL/GenBank/DDBJ whole genome shotgun (WGS) entry which is preliminary data.</text>
</comment>